<feature type="transmembrane region" description="Helical" evidence="1">
    <location>
        <begin position="68"/>
        <end position="88"/>
    </location>
</feature>
<protein>
    <submittedName>
        <fullName evidence="3">Membrane-associated phospholipid phosphatase</fullName>
    </submittedName>
</protein>
<dbReference type="SMART" id="SM00014">
    <property type="entry name" value="acidPPc"/>
    <property type="match status" value="1"/>
</dbReference>
<dbReference type="InterPro" id="IPR036938">
    <property type="entry name" value="PAP2/HPO_sf"/>
</dbReference>
<proteinExistence type="predicted"/>
<dbReference type="PANTHER" id="PTHR14969:SF13">
    <property type="entry name" value="AT30094P"/>
    <property type="match status" value="1"/>
</dbReference>
<sequence length="214" mass="25256">MFLKLTEPEWGKKFLQFANDFVDKNEFLSKTIPITADIFVFTYPLYLIYLYIYGIFNKDINYKYASLYIFFSGVSSMFVSQMFQFFVIKDRPEDHISSKKNLILEHLPDISFPSDHMTLSIAIATSSLLWGIKRKNKFFINISFLLFIFAFVMGFSRIAGGIHWPTDIIAGFFLGILLPFVLINTKIFNFFKRFIYNPLIKLQEFIFKHIFKIN</sequence>
<dbReference type="PANTHER" id="PTHR14969">
    <property type="entry name" value="SPHINGOSINE-1-PHOSPHATE PHOSPHOHYDROLASE"/>
    <property type="match status" value="1"/>
</dbReference>
<feature type="transmembrane region" description="Helical" evidence="1">
    <location>
        <begin position="38"/>
        <end position="56"/>
    </location>
</feature>
<feature type="transmembrane region" description="Helical" evidence="1">
    <location>
        <begin position="139"/>
        <end position="162"/>
    </location>
</feature>
<evidence type="ECO:0000313" key="3">
    <source>
        <dbReference type="EMBL" id="MBS8122098.1"/>
    </source>
</evidence>
<dbReference type="InterPro" id="IPR000326">
    <property type="entry name" value="PAP2/HPO"/>
</dbReference>
<dbReference type="Pfam" id="PF01569">
    <property type="entry name" value="PAP2"/>
    <property type="match status" value="1"/>
</dbReference>
<dbReference type="EMBL" id="JAEDAM010000040">
    <property type="protein sequence ID" value="MBS8122098.1"/>
    <property type="molecule type" value="Genomic_DNA"/>
</dbReference>
<feature type="transmembrane region" description="Helical" evidence="1">
    <location>
        <begin position="168"/>
        <end position="191"/>
    </location>
</feature>
<keyword evidence="1" id="KW-1133">Transmembrane helix</keyword>
<accession>A0ABS5QLN1</accession>
<keyword evidence="1" id="KW-0472">Membrane</keyword>
<keyword evidence="1" id="KW-0812">Transmembrane</keyword>
<evidence type="ECO:0000259" key="2">
    <source>
        <dbReference type="SMART" id="SM00014"/>
    </source>
</evidence>
<dbReference type="Gene3D" id="1.20.144.10">
    <property type="entry name" value="Phosphatidic acid phosphatase type 2/haloperoxidase"/>
    <property type="match status" value="1"/>
</dbReference>
<comment type="caution">
    <text evidence="3">The sequence shown here is derived from an EMBL/GenBank/DDBJ whole genome shotgun (WGS) entry which is preliminary data.</text>
</comment>
<feature type="domain" description="Phosphatidic acid phosphatase type 2/haloperoxidase" evidence="2">
    <location>
        <begin position="65"/>
        <end position="183"/>
    </location>
</feature>
<gene>
    <name evidence="3" type="ORF">VAMP_112n86</name>
</gene>
<evidence type="ECO:0000313" key="4">
    <source>
        <dbReference type="Proteomes" id="UP000680365"/>
    </source>
</evidence>
<feature type="transmembrane region" description="Helical" evidence="1">
    <location>
        <begin position="116"/>
        <end position="132"/>
    </location>
</feature>
<evidence type="ECO:0000256" key="1">
    <source>
        <dbReference type="SAM" id="Phobius"/>
    </source>
</evidence>
<dbReference type="Proteomes" id="UP000680365">
    <property type="component" value="Unassembled WGS sequence"/>
</dbReference>
<name>A0ABS5QLN1_9BACT</name>
<dbReference type="SUPFAM" id="SSF48317">
    <property type="entry name" value="Acid phosphatase/Vanadium-dependent haloperoxidase"/>
    <property type="match status" value="1"/>
</dbReference>
<reference evidence="3 4" key="1">
    <citation type="journal article" date="2021" name="Nat. Commun.">
        <title>Reductive evolution and unique predatory mode in the CPR bacterium Vampirococcus lugosii.</title>
        <authorList>
            <person name="Moreira D."/>
            <person name="Zivanovic Y."/>
            <person name="Lopez-Archilla A.I."/>
            <person name="Iniesto M."/>
            <person name="Lopez-Garcia P."/>
        </authorList>
    </citation>
    <scope>NUCLEOTIDE SEQUENCE [LARGE SCALE GENOMIC DNA]</scope>
    <source>
        <strain evidence="3">Chiprana</strain>
    </source>
</reference>
<keyword evidence="4" id="KW-1185">Reference proteome</keyword>
<dbReference type="RefSeq" id="WP_213349276.1">
    <property type="nucleotide sequence ID" value="NZ_JAEDAM010000040.1"/>
</dbReference>
<organism evidence="3 4">
    <name type="scientific">Candidatus Vampirococcus lugosii</name>
    <dbReference type="NCBI Taxonomy" id="2789015"/>
    <lineage>
        <taxon>Bacteria</taxon>
        <taxon>Candidatus Absconditibacteriota</taxon>
        <taxon>Vampirococcus</taxon>
    </lineage>
</organism>